<keyword evidence="11" id="KW-0229">DNA integration</keyword>
<keyword evidence="12" id="KW-0695">RNA-directed DNA polymerase</keyword>
<evidence type="ECO:0000313" key="18">
    <source>
        <dbReference type="Proteomes" id="UP000504610"/>
    </source>
</evidence>
<sequence>MAHQAEEIVANKATYNMRIEKGAQASSLNHEGAKVRSFKLEEAQAGSLKLGGAKVRSFRLEERAVQPYSTRCEIETAQRRRSDLKRGCGVKETSADLRRGKEELQKLVGKLKYLWRELDVLRVNTSVPGMVQDRLKQGVVLSLLVSLNSSYGEKIKQSIKEDKQLDVYGISELFECTYEGYKKSKKLLRKRRRYRMLSKTHINMGKCRKSVVGECSYSAYMGSSVEDGQIMKKLEAKGADDVITKGEWDEFVKYVYALATTRRQGAPASAYTSSKPIIIDSGASHHMISDRSLMSEIKAATGHVLVANGTKVPIEGVGNLKLFEKNSAAFYLPQFTSNLISVRKATIDLNCQVVFRPNDVEFQDLKTGRVIGKGDSKNQLYHLQTAKASNPIGFYVWTAPCLSRDSNKYFVTFIDERSKYTWLTLLPSKDRVLEAFMNFQAYVSNQYNATVKILRSDNGGEYTSNAFKSHLAKHGIRFWGDAVQTACYLINRTPTKILKNLSPFEVLNKSKPVIDHLRVFGCVCYVMVPGEQRNKLEEVKVSREVKFMESRGYYEEKKWEDLEDLSHGQSDKAATLRIVLERLGIDMSRNQAEEAKGTTPLDHEGRMDLNQEVENVAQSNEEEQGEPTGINEQGVQSGEEEQSGESTGLEEEVHNEVHTEDQVETLRRAQG</sequence>
<dbReference type="InterPro" id="IPR036397">
    <property type="entry name" value="RNaseH_sf"/>
</dbReference>
<evidence type="ECO:0000256" key="15">
    <source>
        <dbReference type="ARBA" id="ARBA00023172"/>
    </source>
</evidence>
<feature type="compositionally biased region" description="Basic and acidic residues" evidence="16">
    <location>
        <begin position="651"/>
        <end position="671"/>
    </location>
</feature>
<keyword evidence="8" id="KW-0378">Hydrolase</keyword>
<evidence type="ECO:0000256" key="8">
    <source>
        <dbReference type="ARBA" id="ARBA00022801"/>
    </source>
</evidence>
<dbReference type="OrthoDB" id="1937545at2759"/>
<dbReference type="InterPro" id="IPR054722">
    <property type="entry name" value="PolX-like_BBD"/>
</dbReference>
<dbReference type="Proteomes" id="UP000504610">
    <property type="component" value="Unplaced"/>
</dbReference>
<feature type="domain" description="Integrase catalytic" evidence="17">
    <location>
        <begin position="387"/>
        <end position="477"/>
    </location>
</feature>
<dbReference type="AlphaFoldDB" id="A0A9W3D0X8"/>
<evidence type="ECO:0000256" key="13">
    <source>
        <dbReference type="ARBA" id="ARBA00022932"/>
    </source>
</evidence>
<proteinExistence type="predicted"/>
<evidence type="ECO:0000259" key="17">
    <source>
        <dbReference type="PROSITE" id="PS50994"/>
    </source>
</evidence>
<dbReference type="Pfam" id="PF00665">
    <property type="entry name" value="rve"/>
    <property type="match status" value="1"/>
</dbReference>
<gene>
    <name evidence="19" type="primary">LOC130506717</name>
</gene>
<dbReference type="GO" id="GO:0003964">
    <property type="term" value="F:RNA-directed DNA polymerase activity"/>
    <property type="evidence" value="ECO:0007669"/>
    <property type="project" value="UniProtKB-KW"/>
</dbReference>
<evidence type="ECO:0000256" key="7">
    <source>
        <dbReference type="ARBA" id="ARBA00022759"/>
    </source>
</evidence>
<keyword evidence="3" id="KW-0645">Protease</keyword>
<keyword evidence="18" id="KW-1185">Reference proteome</keyword>
<organism evidence="18 19">
    <name type="scientific">Raphanus sativus</name>
    <name type="common">Radish</name>
    <name type="synonym">Raphanus raphanistrum var. sativus</name>
    <dbReference type="NCBI Taxonomy" id="3726"/>
    <lineage>
        <taxon>Eukaryota</taxon>
        <taxon>Viridiplantae</taxon>
        <taxon>Streptophyta</taxon>
        <taxon>Embryophyta</taxon>
        <taxon>Tracheophyta</taxon>
        <taxon>Spermatophyta</taxon>
        <taxon>Magnoliopsida</taxon>
        <taxon>eudicotyledons</taxon>
        <taxon>Gunneridae</taxon>
        <taxon>Pentapetalae</taxon>
        <taxon>rosids</taxon>
        <taxon>malvids</taxon>
        <taxon>Brassicales</taxon>
        <taxon>Brassicaceae</taxon>
        <taxon>Brassiceae</taxon>
        <taxon>Raphanus</taxon>
    </lineage>
</organism>
<dbReference type="GO" id="GO:0005524">
    <property type="term" value="F:ATP binding"/>
    <property type="evidence" value="ECO:0007669"/>
    <property type="project" value="UniProtKB-KW"/>
</dbReference>
<keyword evidence="10" id="KW-0460">Magnesium</keyword>
<dbReference type="GO" id="GO:0046872">
    <property type="term" value="F:metal ion binding"/>
    <property type="evidence" value="ECO:0007669"/>
    <property type="project" value="UniProtKB-KW"/>
</dbReference>
<protein>
    <submittedName>
        <fullName evidence="19">Uncharacterized protein LOC130506717</fullName>
    </submittedName>
</protein>
<evidence type="ECO:0000256" key="11">
    <source>
        <dbReference type="ARBA" id="ARBA00022908"/>
    </source>
</evidence>
<dbReference type="InterPro" id="IPR001584">
    <property type="entry name" value="Integrase_cat-core"/>
</dbReference>
<comment type="function">
    <text evidence="1">The aspartyl protease (PR) mediates the proteolytic cleavages of the Gag and Gag-Pol polyproteins after assembly of the VLP.</text>
</comment>
<evidence type="ECO:0000256" key="16">
    <source>
        <dbReference type="SAM" id="MobiDB-lite"/>
    </source>
</evidence>
<keyword evidence="13" id="KW-0239">DNA-directed DNA polymerase</keyword>
<dbReference type="InterPro" id="IPR039537">
    <property type="entry name" value="Retrotran_Ty1/copia-like"/>
</dbReference>
<dbReference type="InterPro" id="IPR012337">
    <property type="entry name" value="RNaseH-like_sf"/>
</dbReference>
<dbReference type="Gene3D" id="3.30.420.10">
    <property type="entry name" value="Ribonuclease H-like superfamily/Ribonuclease H"/>
    <property type="match status" value="1"/>
</dbReference>
<reference evidence="19" key="1">
    <citation type="submission" date="2025-08" db="UniProtKB">
        <authorList>
            <consortium name="RefSeq"/>
        </authorList>
    </citation>
    <scope>IDENTIFICATION</scope>
    <source>
        <tissue evidence="19">Leaf</tissue>
    </source>
</reference>
<evidence type="ECO:0000256" key="2">
    <source>
        <dbReference type="ARBA" id="ARBA00022612"/>
    </source>
</evidence>
<dbReference type="GO" id="GO:0015074">
    <property type="term" value="P:DNA integration"/>
    <property type="evidence" value="ECO:0007669"/>
    <property type="project" value="UniProtKB-KW"/>
</dbReference>
<keyword evidence="6" id="KW-0547">Nucleotide-binding</keyword>
<dbReference type="GO" id="GO:0006310">
    <property type="term" value="P:DNA recombination"/>
    <property type="evidence" value="ECO:0007669"/>
    <property type="project" value="UniProtKB-KW"/>
</dbReference>
<dbReference type="PANTHER" id="PTHR42648">
    <property type="entry name" value="TRANSPOSASE, PUTATIVE-RELATED"/>
    <property type="match status" value="1"/>
</dbReference>
<evidence type="ECO:0000313" key="19">
    <source>
        <dbReference type="RefSeq" id="XP_056857376.1"/>
    </source>
</evidence>
<feature type="region of interest" description="Disordered" evidence="16">
    <location>
        <begin position="613"/>
        <end position="671"/>
    </location>
</feature>
<evidence type="ECO:0000256" key="10">
    <source>
        <dbReference type="ARBA" id="ARBA00022842"/>
    </source>
</evidence>
<dbReference type="GO" id="GO:0008233">
    <property type="term" value="F:peptidase activity"/>
    <property type="evidence" value="ECO:0007669"/>
    <property type="project" value="UniProtKB-KW"/>
</dbReference>
<dbReference type="KEGG" id="rsz:130506717"/>
<keyword evidence="14" id="KW-0917">Virion maturation</keyword>
<dbReference type="RefSeq" id="XP_056857376.1">
    <property type="nucleotide sequence ID" value="XM_057001396.1"/>
</dbReference>
<dbReference type="PANTHER" id="PTHR42648:SF11">
    <property type="entry name" value="TRANSPOSON TY4-P GAG-POL POLYPROTEIN"/>
    <property type="match status" value="1"/>
</dbReference>
<evidence type="ECO:0000256" key="6">
    <source>
        <dbReference type="ARBA" id="ARBA00022741"/>
    </source>
</evidence>
<keyword evidence="13" id="KW-0808">Transferase</keyword>
<evidence type="ECO:0000256" key="4">
    <source>
        <dbReference type="ARBA" id="ARBA00022722"/>
    </source>
</evidence>
<dbReference type="GeneID" id="130506717"/>
<dbReference type="SUPFAM" id="SSF53098">
    <property type="entry name" value="Ribonuclease H-like"/>
    <property type="match status" value="1"/>
</dbReference>
<evidence type="ECO:0000256" key="12">
    <source>
        <dbReference type="ARBA" id="ARBA00022918"/>
    </source>
</evidence>
<dbReference type="GO" id="GO:0004519">
    <property type="term" value="F:endonuclease activity"/>
    <property type="evidence" value="ECO:0007669"/>
    <property type="project" value="UniProtKB-KW"/>
</dbReference>
<dbReference type="PROSITE" id="PS50994">
    <property type="entry name" value="INTEGRASE"/>
    <property type="match status" value="1"/>
</dbReference>
<evidence type="ECO:0000256" key="1">
    <source>
        <dbReference type="ARBA" id="ARBA00002180"/>
    </source>
</evidence>
<name>A0A9W3D0X8_RAPSA</name>
<dbReference type="GO" id="GO:0006508">
    <property type="term" value="P:proteolysis"/>
    <property type="evidence" value="ECO:0007669"/>
    <property type="project" value="UniProtKB-KW"/>
</dbReference>
<evidence type="ECO:0000256" key="9">
    <source>
        <dbReference type="ARBA" id="ARBA00022840"/>
    </source>
</evidence>
<keyword evidence="9" id="KW-0067">ATP-binding</keyword>
<dbReference type="GO" id="GO:0003676">
    <property type="term" value="F:nucleic acid binding"/>
    <property type="evidence" value="ECO:0007669"/>
    <property type="project" value="InterPro"/>
</dbReference>
<accession>A0A9W3D0X8</accession>
<evidence type="ECO:0000256" key="3">
    <source>
        <dbReference type="ARBA" id="ARBA00022670"/>
    </source>
</evidence>
<keyword evidence="13" id="KW-0548">Nucleotidyltransferase</keyword>
<keyword evidence="15" id="KW-0233">DNA recombination</keyword>
<dbReference type="Pfam" id="PF22936">
    <property type="entry name" value="Pol_BBD"/>
    <property type="match status" value="1"/>
</dbReference>
<keyword evidence="7" id="KW-0255">Endonuclease</keyword>
<keyword evidence="2" id="KW-1188">Viral release from host cell</keyword>
<evidence type="ECO:0000256" key="14">
    <source>
        <dbReference type="ARBA" id="ARBA00023113"/>
    </source>
</evidence>
<keyword evidence="5" id="KW-0479">Metal-binding</keyword>
<keyword evidence="4" id="KW-0540">Nuclease</keyword>
<dbReference type="GO" id="GO:0003887">
    <property type="term" value="F:DNA-directed DNA polymerase activity"/>
    <property type="evidence" value="ECO:0007669"/>
    <property type="project" value="UniProtKB-KW"/>
</dbReference>
<evidence type="ECO:0000256" key="5">
    <source>
        <dbReference type="ARBA" id="ARBA00022723"/>
    </source>
</evidence>